<feature type="domain" description="Glutaredoxin" evidence="7">
    <location>
        <begin position="27"/>
        <end position="89"/>
    </location>
</feature>
<dbReference type="PROSITE" id="PS51354">
    <property type="entry name" value="GLUTAREDOXIN_2"/>
    <property type="match status" value="1"/>
</dbReference>
<evidence type="ECO:0000256" key="3">
    <source>
        <dbReference type="ARBA" id="ARBA00023284"/>
    </source>
</evidence>
<dbReference type="PRINTS" id="PR00160">
    <property type="entry name" value="GLUTAREDOXIN"/>
</dbReference>
<dbReference type="AlphaFoldDB" id="A0A8J2MH64"/>
<dbReference type="Pfam" id="PF00462">
    <property type="entry name" value="Glutaredoxin"/>
    <property type="match status" value="1"/>
</dbReference>
<comment type="caution">
    <text evidence="8">The sequence shown here is derived from an EMBL/GenBank/DDBJ whole genome shotgun (WGS) entry which is preliminary data.</text>
</comment>
<dbReference type="Gene3D" id="3.40.30.10">
    <property type="entry name" value="Glutaredoxin"/>
    <property type="match status" value="1"/>
</dbReference>
<dbReference type="Proteomes" id="UP000786811">
    <property type="component" value="Unassembled WGS sequence"/>
</dbReference>
<dbReference type="EMBL" id="CAJNRD030001120">
    <property type="protein sequence ID" value="CAG5092224.1"/>
    <property type="molecule type" value="Genomic_DNA"/>
</dbReference>
<comment type="function">
    <text evidence="4">Glutathione-dependent oxidoreductase that facilitates the maintenance of mitochondrial redox homeostasis upon induction of apoptosis by oxidative stress. Involved in response to hydrogen peroxide and regulation of apoptosis caused by oxidative stress. Acts as a very efficient catalyst of monothiol reactions because of its high affinity for protein glutathione-mixed disulfides. Can receive electrons not only from glutathione (GSH), but also from thioredoxin reductase supporting both monothiol and dithiol reactions. Efficiently catalyzes both glutathionylation and deglutathionylation of mitochondrial complex I, which in turn regulates the superoxide production by the complex. Overexpression decreases the susceptibility to apoptosis and prevents loss of cardiolipin and cytochrome c release.</text>
</comment>
<dbReference type="NCBIfam" id="TIGR02180">
    <property type="entry name" value="GRX_euk"/>
    <property type="match status" value="1"/>
</dbReference>
<dbReference type="OrthoDB" id="418495at2759"/>
<proteinExistence type="inferred from homology"/>
<dbReference type="PANTHER" id="PTHR45694">
    <property type="entry name" value="GLUTAREDOXIN 2"/>
    <property type="match status" value="1"/>
</dbReference>
<dbReference type="InterPro" id="IPR036249">
    <property type="entry name" value="Thioredoxin-like_sf"/>
</dbReference>
<evidence type="ECO:0000313" key="8">
    <source>
        <dbReference type="EMBL" id="CAG5092224.1"/>
    </source>
</evidence>
<dbReference type="InterPro" id="IPR011899">
    <property type="entry name" value="Glutaredoxin_euk/vir"/>
</dbReference>
<protein>
    <recommendedName>
        <fullName evidence="6">Glutaredoxin-2, mitochondrial</fullName>
    </recommendedName>
</protein>
<dbReference type="InterPro" id="IPR002109">
    <property type="entry name" value="Glutaredoxin"/>
</dbReference>
<evidence type="ECO:0000256" key="2">
    <source>
        <dbReference type="ARBA" id="ARBA00023206"/>
    </source>
</evidence>
<gene>
    <name evidence="8" type="ORF">HICCMSTLAB_LOCUS5986</name>
</gene>
<accession>A0A8J2MH64</accession>
<dbReference type="CDD" id="cd03419">
    <property type="entry name" value="GRX_GRXh_1_2_like"/>
    <property type="match status" value="1"/>
</dbReference>
<keyword evidence="2" id="KW-0318">Glutathionylation</keyword>
<dbReference type="SUPFAM" id="SSF52833">
    <property type="entry name" value="Thioredoxin-like"/>
    <property type="match status" value="1"/>
</dbReference>
<sequence length="109" mass="11883">MGLVSSSRRIMTIDKVAVQKIIDSDTVVIFSKSTCPYCTKAKNAFKQLGKDFKVIELDQEDDCAGYQDALGEITGARTVPRVFVNGKFIGGGDKVAEMLKTGELAKLFD</sequence>
<dbReference type="GO" id="GO:0005737">
    <property type="term" value="C:cytoplasm"/>
    <property type="evidence" value="ECO:0007669"/>
    <property type="project" value="TreeGrafter"/>
</dbReference>
<comment type="similarity">
    <text evidence="1">Belongs to the glutaredoxin family.</text>
</comment>
<evidence type="ECO:0000313" key="9">
    <source>
        <dbReference type="Proteomes" id="UP000786811"/>
    </source>
</evidence>
<reference evidence="8" key="1">
    <citation type="submission" date="2021-04" db="EMBL/GenBank/DDBJ databases">
        <authorList>
            <person name="Chebbi M.A.C M."/>
        </authorList>
    </citation>
    <scope>NUCLEOTIDE SEQUENCE</scope>
</reference>
<evidence type="ECO:0000256" key="6">
    <source>
        <dbReference type="ARBA" id="ARBA00039819"/>
    </source>
</evidence>
<name>A0A8J2MH64_COTCN</name>
<organism evidence="8 9">
    <name type="scientific">Cotesia congregata</name>
    <name type="common">Parasitoid wasp</name>
    <name type="synonym">Apanteles congregatus</name>
    <dbReference type="NCBI Taxonomy" id="51543"/>
    <lineage>
        <taxon>Eukaryota</taxon>
        <taxon>Metazoa</taxon>
        <taxon>Ecdysozoa</taxon>
        <taxon>Arthropoda</taxon>
        <taxon>Hexapoda</taxon>
        <taxon>Insecta</taxon>
        <taxon>Pterygota</taxon>
        <taxon>Neoptera</taxon>
        <taxon>Endopterygota</taxon>
        <taxon>Hymenoptera</taxon>
        <taxon>Apocrita</taxon>
        <taxon>Ichneumonoidea</taxon>
        <taxon>Braconidae</taxon>
        <taxon>Microgastrinae</taxon>
        <taxon>Cotesia</taxon>
    </lineage>
</organism>
<comment type="subunit">
    <text evidence="5">Monomer; active form. Homodimer; inactive form. The homodimer is probably linked by 1 2Fe-2S cluster.</text>
</comment>
<keyword evidence="9" id="KW-1185">Reference proteome</keyword>
<evidence type="ECO:0000256" key="4">
    <source>
        <dbReference type="ARBA" id="ARBA00037470"/>
    </source>
</evidence>
<dbReference type="PANTHER" id="PTHR45694:SF5">
    <property type="entry name" value="GLUTAREDOXIN 2"/>
    <property type="match status" value="1"/>
</dbReference>
<dbReference type="FunFam" id="3.40.30.10:FF:000026">
    <property type="entry name" value="Glutaredoxin 2"/>
    <property type="match status" value="1"/>
</dbReference>
<dbReference type="GO" id="GO:0015038">
    <property type="term" value="F:glutathione disulfide oxidoreductase activity"/>
    <property type="evidence" value="ECO:0007669"/>
    <property type="project" value="TreeGrafter"/>
</dbReference>
<dbReference type="GO" id="GO:0034599">
    <property type="term" value="P:cellular response to oxidative stress"/>
    <property type="evidence" value="ECO:0007669"/>
    <property type="project" value="TreeGrafter"/>
</dbReference>
<keyword evidence="3" id="KW-0676">Redox-active center</keyword>
<evidence type="ECO:0000256" key="5">
    <source>
        <dbReference type="ARBA" id="ARBA00038558"/>
    </source>
</evidence>
<dbReference type="InterPro" id="IPR014025">
    <property type="entry name" value="Glutaredoxin_subgr"/>
</dbReference>
<evidence type="ECO:0000256" key="1">
    <source>
        <dbReference type="ARBA" id="ARBA00007787"/>
    </source>
</evidence>
<evidence type="ECO:0000259" key="7">
    <source>
        <dbReference type="Pfam" id="PF00462"/>
    </source>
</evidence>